<keyword evidence="7 9" id="KW-0067">ATP-binding</keyword>
<evidence type="ECO:0000313" key="10">
    <source>
        <dbReference type="EMBL" id="RUQ29330.1"/>
    </source>
</evidence>
<dbReference type="AlphaFoldDB" id="A0A433HLU2"/>
<feature type="binding site" evidence="9">
    <location>
        <position position="61"/>
    </location>
    <ligand>
        <name>(R)-pantoate</name>
        <dbReference type="ChEBI" id="CHEBI:15980"/>
    </ligand>
</feature>
<sequence length="282" mass="32029">MKIITVARDMQRTIRAEKRAGKSVGFVPTMGYLHEGHRRLLTNARRENDLVVLSIFVNPTQFGPNEDFETYPRDMNRDEKIAEEAGVDFIFFPAVQEMYHDEPSVNVTVQNRTAVLCGRKRPGHFDGVATVLTKLFHIIQPDKAYFGMKDAQQIAVIDGLIKDFHFDIELVPVPTVREEDGLAKSSRNVYLHQEERREAKELYQSLQLAKRAIEDGVASPARIAGMIREHLEASTSGEVDYIEIYSYPDLEPLEKLKGKIIIALAVKFKQARLIDNITMALS</sequence>
<dbReference type="OrthoDB" id="9773087at2"/>
<dbReference type="GO" id="GO:0015940">
    <property type="term" value="P:pantothenate biosynthetic process"/>
    <property type="evidence" value="ECO:0007669"/>
    <property type="project" value="UniProtKB-UniRule"/>
</dbReference>
<dbReference type="Proteomes" id="UP000267430">
    <property type="component" value="Unassembled WGS sequence"/>
</dbReference>
<comment type="caution">
    <text evidence="10">The sequence shown here is derived from an EMBL/GenBank/DDBJ whole genome shotgun (WGS) entry which is preliminary data.</text>
</comment>
<dbReference type="PANTHER" id="PTHR21299:SF1">
    <property type="entry name" value="PANTOATE--BETA-ALANINE LIGASE"/>
    <property type="match status" value="1"/>
</dbReference>
<comment type="function">
    <text evidence="9">Catalyzes the condensation of pantoate with beta-alanine in an ATP-dependent reaction via a pantoyl-adenylate intermediate.</text>
</comment>
<dbReference type="Pfam" id="PF02569">
    <property type="entry name" value="Pantoate_ligase"/>
    <property type="match status" value="1"/>
</dbReference>
<comment type="miscellaneous">
    <text evidence="9">The reaction proceeds by a bi uni uni bi ping pong mechanism.</text>
</comment>
<dbReference type="FunFam" id="3.40.50.620:FF:000013">
    <property type="entry name" value="Pantothenate synthetase"/>
    <property type="match status" value="1"/>
</dbReference>
<evidence type="ECO:0000256" key="6">
    <source>
        <dbReference type="ARBA" id="ARBA00022741"/>
    </source>
</evidence>
<dbReference type="CDD" id="cd00560">
    <property type="entry name" value="PanC"/>
    <property type="match status" value="1"/>
</dbReference>
<dbReference type="NCBIfam" id="TIGR00018">
    <property type="entry name" value="panC"/>
    <property type="match status" value="1"/>
</dbReference>
<keyword evidence="5 9" id="KW-0566">Pantothenate biosynthesis</keyword>
<gene>
    <name evidence="9" type="primary">panC</name>
    <name evidence="10" type="ORF">ELQ35_10210</name>
</gene>
<evidence type="ECO:0000256" key="8">
    <source>
        <dbReference type="ARBA" id="ARBA00048258"/>
    </source>
</evidence>
<dbReference type="InterPro" id="IPR004821">
    <property type="entry name" value="Cyt_trans-like"/>
</dbReference>
<comment type="catalytic activity">
    <reaction evidence="8 9">
        <text>(R)-pantoate + beta-alanine + ATP = (R)-pantothenate + AMP + diphosphate + H(+)</text>
        <dbReference type="Rhea" id="RHEA:10912"/>
        <dbReference type="ChEBI" id="CHEBI:15378"/>
        <dbReference type="ChEBI" id="CHEBI:15980"/>
        <dbReference type="ChEBI" id="CHEBI:29032"/>
        <dbReference type="ChEBI" id="CHEBI:30616"/>
        <dbReference type="ChEBI" id="CHEBI:33019"/>
        <dbReference type="ChEBI" id="CHEBI:57966"/>
        <dbReference type="ChEBI" id="CHEBI:456215"/>
        <dbReference type="EC" id="6.3.2.1"/>
    </reaction>
</comment>
<comment type="similarity">
    <text evidence="2 9">Belongs to the pantothenate synthetase family.</text>
</comment>
<keyword evidence="4 9" id="KW-0436">Ligase</keyword>
<dbReference type="SUPFAM" id="SSF52374">
    <property type="entry name" value="Nucleotidylyl transferase"/>
    <property type="match status" value="1"/>
</dbReference>
<evidence type="ECO:0000313" key="11">
    <source>
        <dbReference type="Proteomes" id="UP000267430"/>
    </source>
</evidence>
<dbReference type="HAMAP" id="MF_00158">
    <property type="entry name" value="PanC"/>
    <property type="match status" value="1"/>
</dbReference>
<evidence type="ECO:0000256" key="3">
    <source>
        <dbReference type="ARBA" id="ARBA00022490"/>
    </source>
</evidence>
<evidence type="ECO:0000256" key="5">
    <source>
        <dbReference type="ARBA" id="ARBA00022655"/>
    </source>
</evidence>
<feature type="active site" description="Proton donor" evidence="9">
    <location>
        <position position="37"/>
    </location>
</feature>
<proteinExistence type="inferred from homology"/>
<feature type="binding site" evidence="9">
    <location>
        <position position="153"/>
    </location>
    <ligand>
        <name>(R)-pantoate</name>
        <dbReference type="ChEBI" id="CHEBI:15980"/>
    </ligand>
</feature>
<evidence type="ECO:0000256" key="9">
    <source>
        <dbReference type="HAMAP-Rule" id="MF_00158"/>
    </source>
</evidence>
<dbReference type="PANTHER" id="PTHR21299">
    <property type="entry name" value="CYTIDYLATE KINASE/PANTOATE-BETA-ALANINE LIGASE"/>
    <property type="match status" value="1"/>
</dbReference>
<name>A0A433HLU2_9BACI</name>
<feature type="binding site" evidence="9">
    <location>
        <position position="176"/>
    </location>
    <ligand>
        <name>ATP</name>
        <dbReference type="ChEBI" id="CHEBI:30616"/>
    </ligand>
</feature>
<accession>A0A433HLU2</accession>
<evidence type="ECO:0000256" key="7">
    <source>
        <dbReference type="ARBA" id="ARBA00022840"/>
    </source>
</evidence>
<dbReference type="UniPathway" id="UPA00028">
    <property type="reaction ID" value="UER00005"/>
</dbReference>
<evidence type="ECO:0000256" key="4">
    <source>
        <dbReference type="ARBA" id="ARBA00022598"/>
    </source>
</evidence>
<dbReference type="FunFam" id="3.30.1300.10:FF:000001">
    <property type="entry name" value="Pantothenate synthetase"/>
    <property type="match status" value="1"/>
</dbReference>
<dbReference type="InterPro" id="IPR042176">
    <property type="entry name" value="Pantoate_ligase_C"/>
</dbReference>
<dbReference type="Gene3D" id="3.40.50.620">
    <property type="entry name" value="HUPs"/>
    <property type="match status" value="1"/>
</dbReference>
<dbReference type="InterPro" id="IPR003721">
    <property type="entry name" value="Pantoate_ligase"/>
</dbReference>
<organism evidence="10 11">
    <name type="scientific">Peribacillus cavernae</name>
    <dbReference type="NCBI Taxonomy" id="1674310"/>
    <lineage>
        <taxon>Bacteria</taxon>
        <taxon>Bacillati</taxon>
        <taxon>Bacillota</taxon>
        <taxon>Bacilli</taxon>
        <taxon>Bacillales</taxon>
        <taxon>Bacillaceae</taxon>
        <taxon>Peribacillus</taxon>
    </lineage>
</organism>
<dbReference type="GO" id="GO:0005829">
    <property type="term" value="C:cytosol"/>
    <property type="evidence" value="ECO:0007669"/>
    <property type="project" value="TreeGrafter"/>
</dbReference>
<dbReference type="EMBL" id="RYZZ01000010">
    <property type="protein sequence ID" value="RUQ29330.1"/>
    <property type="molecule type" value="Genomic_DNA"/>
</dbReference>
<dbReference type="Gene3D" id="3.30.1300.10">
    <property type="entry name" value="Pantoate-beta-alanine ligase, C-terminal domain"/>
    <property type="match status" value="1"/>
</dbReference>
<feature type="binding site" evidence="9">
    <location>
        <position position="61"/>
    </location>
    <ligand>
        <name>beta-alanine</name>
        <dbReference type="ChEBI" id="CHEBI:57966"/>
    </ligand>
</feature>
<comment type="pathway">
    <text evidence="1 9">Cofactor biosynthesis; (R)-pantothenate biosynthesis; (R)-pantothenate from (R)-pantoate and beta-alanine: step 1/1.</text>
</comment>
<dbReference type="GO" id="GO:0005524">
    <property type="term" value="F:ATP binding"/>
    <property type="evidence" value="ECO:0007669"/>
    <property type="project" value="UniProtKB-KW"/>
</dbReference>
<dbReference type="RefSeq" id="WP_126864743.1">
    <property type="nucleotide sequence ID" value="NZ_JAUSTX010000006.1"/>
</dbReference>
<reference evidence="10 11" key="1">
    <citation type="submission" date="2018-12" db="EMBL/GenBank/DDBJ databases">
        <title>Bacillus chawlae sp. nov., Bacillus glennii sp. nov., and Bacillus saganii sp. nov. Isolated from the Vehicle Assembly Building at Kennedy Space Center where the Viking Spacecraft were Assembled.</title>
        <authorList>
            <person name="Seuylemezian A."/>
            <person name="Vaishampayan P."/>
        </authorList>
    </citation>
    <scope>NUCLEOTIDE SEQUENCE [LARGE SCALE GENOMIC DNA]</scope>
    <source>
        <strain evidence="10 11">L5</strain>
    </source>
</reference>
<feature type="binding site" evidence="9">
    <location>
        <begin position="30"/>
        <end position="37"/>
    </location>
    <ligand>
        <name>ATP</name>
        <dbReference type="ChEBI" id="CHEBI:30616"/>
    </ligand>
</feature>
<protein>
    <recommendedName>
        <fullName evidence="9">Pantothenate synthetase</fullName>
        <shortName evidence="9">PS</shortName>
        <ecNumber evidence="9">6.3.2.1</ecNumber>
    </recommendedName>
    <alternativeName>
        <fullName evidence="9">Pantoate--beta-alanine ligase</fullName>
    </alternativeName>
    <alternativeName>
        <fullName evidence="9">Pantoate-activating enzyme</fullName>
    </alternativeName>
</protein>
<keyword evidence="3 9" id="KW-0963">Cytoplasm</keyword>
<keyword evidence="11" id="KW-1185">Reference proteome</keyword>
<dbReference type="GO" id="GO:0004592">
    <property type="term" value="F:pantoate-beta-alanine ligase activity"/>
    <property type="evidence" value="ECO:0007669"/>
    <property type="project" value="UniProtKB-UniRule"/>
</dbReference>
<keyword evidence="6 9" id="KW-0547">Nucleotide-binding</keyword>
<feature type="binding site" evidence="9">
    <location>
        <begin position="184"/>
        <end position="187"/>
    </location>
    <ligand>
        <name>ATP</name>
        <dbReference type="ChEBI" id="CHEBI:30616"/>
    </ligand>
</feature>
<evidence type="ECO:0000256" key="1">
    <source>
        <dbReference type="ARBA" id="ARBA00004990"/>
    </source>
</evidence>
<dbReference type="InterPro" id="IPR014729">
    <property type="entry name" value="Rossmann-like_a/b/a_fold"/>
</dbReference>
<dbReference type="EC" id="6.3.2.1" evidence="9"/>
<dbReference type="NCBIfam" id="TIGR00125">
    <property type="entry name" value="cyt_tran_rel"/>
    <property type="match status" value="1"/>
</dbReference>
<evidence type="ECO:0000256" key="2">
    <source>
        <dbReference type="ARBA" id="ARBA00009256"/>
    </source>
</evidence>
<comment type="subunit">
    <text evidence="9">Homodimer.</text>
</comment>
<comment type="subcellular location">
    <subcellularLocation>
        <location evidence="9">Cytoplasm</location>
    </subcellularLocation>
</comment>
<feature type="binding site" evidence="9">
    <location>
        <begin position="147"/>
        <end position="150"/>
    </location>
    <ligand>
        <name>ATP</name>
        <dbReference type="ChEBI" id="CHEBI:30616"/>
    </ligand>
</feature>